<reference evidence="1 2" key="1">
    <citation type="journal article" date="2018" name="Evol. Lett.">
        <title>Horizontal gene cluster transfer increased hallucinogenic mushroom diversity.</title>
        <authorList>
            <person name="Reynolds H.T."/>
            <person name="Vijayakumar V."/>
            <person name="Gluck-Thaler E."/>
            <person name="Korotkin H.B."/>
            <person name="Matheny P.B."/>
            <person name="Slot J.C."/>
        </authorList>
    </citation>
    <scope>NUCLEOTIDE SEQUENCE [LARGE SCALE GENOMIC DNA]</scope>
    <source>
        <strain evidence="1 2">2629</strain>
    </source>
</reference>
<dbReference type="Gene3D" id="3.10.450.50">
    <property type="match status" value="1"/>
</dbReference>
<dbReference type="EMBL" id="NHTK01005248">
    <property type="protein sequence ID" value="PPQ81700.1"/>
    <property type="molecule type" value="Genomic_DNA"/>
</dbReference>
<dbReference type="Proteomes" id="UP000284842">
    <property type="component" value="Unassembled WGS sequence"/>
</dbReference>
<organism evidence="1 2">
    <name type="scientific">Panaeolus cyanescens</name>
    <dbReference type="NCBI Taxonomy" id="181874"/>
    <lineage>
        <taxon>Eukaryota</taxon>
        <taxon>Fungi</taxon>
        <taxon>Dikarya</taxon>
        <taxon>Basidiomycota</taxon>
        <taxon>Agaricomycotina</taxon>
        <taxon>Agaricomycetes</taxon>
        <taxon>Agaricomycetidae</taxon>
        <taxon>Agaricales</taxon>
        <taxon>Agaricineae</taxon>
        <taxon>Galeropsidaceae</taxon>
        <taxon>Panaeolus</taxon>
    </lineage>
</organism>
<protein>
    <recommendedName>
        <fullName evidence="3">SnoaL-like domain-containing protein</fullName>
    </recommendedName>
</protein>
<sequence length="140" mass="15783">MSTEETKRIALEWIKLVDESQFDKLKALAVPGANWWVNGLTSKASMAGDALYTTRIDNLASFRTTLKSLELTTRDIIVEGNTAILETDVLGTSHDGKVYRNNVMMKFVMDSTSEEGNLKIREIREYVDLLAMFEFLGITI</sequence>
<comment type="caution">
    <text evidence="1">The sequence shown here is derived from an EMBL/GenBank/DDBJ whole genome shotgun (WGS) entry which is preliminary data.</text>
</comment>
<accession>A0A409WT51</accession>
<evidence type="ECO:0000313" key="2">
    <source>
        <dbReference type="Proteomes" id="UP000284842"/>
    </source>
</evidence>
<dbReference type="AlphaFoldDB" id="A0A409WT51"/>
<dbReference type="InterPro" id="IPR032710">
    <property type="entry name" value="NTF2-like_dom_sf"/>
</dbReference>
<evidence type="ECO:0000313" key="1">
    <source>
        <dbReference type="EMBL" id="PPQ81700.1"/>
    </source>
</evidence>
<keyword evidence="2" id="KW-1185">Reference proteome</keyword>
<evidence type="ECO:0008006" key="3">
    <source>
        <dbReference type="Google" id="ProtNLM"/>
    </source>
</evidence>
<gene>
    <name evidence="1" type="ORF">CVT24_003136</name>
</gene>
<dbReference type="OrthoDB" id="4646138at2759"/>
<proteinExistence type="predicted"/>
<name>A0A409WT51_9AGAR</name>
<dbReference type="SUPFAM" id="SSF54427">
    <property type="entry name" value="NTF2-like"/>
    <property type="match status" value="1"/>
</dbReference>
<dbReference type="InParanoid" id="A0A409WT51"/>